<gene>
    <name evidence="2" type="ORF">US11_C0005G0004</name>
</gene>
<comment type="caution">
    <text evidence="2">The sequence shown here is derived from an EMBL/GenBank/DDBJ whole genome shotgun (WGS) entry which is preliminary data.</text>
</comment>
<evidence type="ECO:0000313" key="2">
    <source>
        <dbReference type="EMBL" id="KKQ01648.1"/>
    </source>
</evidence>
<sequence length="230" mass="25889">MEEKVEVSLNDKKSVVVITGITILVLFILLIAGAYYWVSKKTKGQTVYPAGINYLGPTSSEVKTPVAPLYDYEKLANSSNWVTFKGRLFGYSFQYPKEMVALAFPPNDPSDAVTFKVGDTPPELNLMLLVETISSRDSSLVGKPEEYVKNYWRFFSGLKGVNKVTVYQNAKGLKGYKASYLTKANTVTPERIFFILDGDPDHMIYVSNIFPKEGEAVFNRMLNSLEYKKK</sequence>
<dbReference type="STRING" id="1618480.US11_C0005G0004"/>
<dbReference type="Proteomes" id="UP000034344">
    <property type="component" value="Unassembled WGS sequence"/>
</dbReference>
<organism evidence="2 3">
    <name type="scientific">Candidatus Roizmanbacteria bacterium GW2011_GWA2_36_23</name>
    <dbReference type="NCBI Taxonomy" id="1618480"/>
    <lineage>
        <taxon>Bacteria</taxon>
        <taxon>Candidatus Roizmaniibacteriota</taxon>
    </lineage>
</organism>
<dbReference type="EMBL" id="LBRS01000005">
    <property type="protein sequence ID" value="KKQ01648.1"/>
    <property type="molecule type" value="Genomic_DNA"/>
</dbReference>
<evidence type="ECO:0000256" key="1">
    <source>
        <dbReference type="SAM" id="Phobius"/>
    </source>
</evidence>
<proteinExistence type="predicted"/>
<feature type="transmembrane region" description="Helical" evidence="1">
    <location>
        <begin position="15"/>
        <end position="38"/>
    </location>
</feature>
<keyword evidence="1" id="KW-0472">Membrane</keyword>
<name>A0A0G0E420_9BACT</name>
<evidence type="ECO:0008006" key="4">
    <source>
        <dbReference type="Google" id="ProtNLM"/>
    </source>
</evidence>
<dbReference type="AlphaFoldDB" id="A0A0G0E420"/>
<keyword evidence="1" id="KW-0812">Transmembrane</keyword>
<evidence type="ECO:0000313" key="3">
    <source>
        <dbReference type="Proteomes" id="UP000034344"/>
    </source>
</evidence>
<accession>A0A0G0E420</accession>
<keyword evidence="1" id="KW-1133">Transmembrane helix</keyword>
<protein>
    <recommendedName>
        <fullName evidence="4">PsbP C-terminal domain-containing protein</fullName>
    </recommendedName>
</protein>
<reference evidence="2 3" key="1">
    <citation type="journal article" date="2015" name="Nature">
        <title>rRNA introns, odd ribosomes, and small enigmatic genomes across a large radiation of phyla.</title>
        <authorList>
            <person name="Brown C.T."/>
            <person name="Hug L.A."/>
            <person name="Thomas B.C."/>
            <person name="Sharon I."/>
            <person name="Castelle C.J."/>
            <person name="Singh A."/>
            <person name="Wilkins M.J."/>
            <person name="Williams K.H."/>
            <person name="Banfield J.F."/>
        </authorList>
    </citation>
    <scope>NUCLEOTIDE SEQUENCE [LARGE SCALE GENOMIC DNA]</scope>
</reference>